<dbReference type="AlphaFoldDB" id="B5QSG2"/>
<name>B5QSG2_COXBU</name>
<proteinExistence type="predicted"/>
<dbReference type="EMBL" id="AE016828">
    <property type="protein sequence ID" value="ACI15326.1"/>
    <property type="molecule type" value="Genomic_DNA"/>
</dbReference>
<dbReference type="RefSeq" id="YP_002333035.1">
    <property type="nucleotide sequence ID" value="NC_002971.4"/>
</dbReference>
<gene>
    <name evidence="1" type="ORF">CBU_1847b</name>
</gene>
<accession>B5QSG2</accession>
<reference evidence="1 2" key="2">
    <citation type="journal article" date="2009" name="Infect. Immun.">
        <title>Comparative genomics reveal extensive transposon-mediated genomic plasticity and diversity among potential effector proteins within the genus Coxiella.</title>
        <authorList>
            <person name="Beare P.A."/>
            <person name="Unsworth N."/>
            <person name="Andoh M."/>
            <person name="Voth D.E."/>
            <person name="Omsland A."/>
            <person name="Gilk S.D."/>
            <person name="Williams K.P."/>
            <person name="Sobral B.W."/>
            <person name="Kupko J.J.III."/>
            <person name="Porcella S.F."/>
            <person name="Samuel J.E."/>
            <person name="Heinzen R.A."/>
        </authorList>
    </citation>
    <scope>NUCLEOTIDE SEQUENCE [LARGE SCALE GENOMIC DNA]</scope>
    <source>
        <strain evidence="2">RSA 493 / Nine Mile phase I</strain>
    </source>
</reference>
<sequence length="120" mass="13482">MLKRILPIVIAINLMVIEGVAFSNNGIFAACSPTTKCQGIRYAQKVCGTNETYEELYLVTCDSDTRLRENYLVPNFKVKGWYGFLVGVNRTFKTPSAAISNLCNPKNDWPQTPSPHFKEC</sequence>
<dbReference type="EnsemblBacteria" id="ACI15326">
    <property type="protein sequence ID" value="ACI15326"/>
    <property type="gene ID" value="CBU_1847b"/>
</dbReference>
<dbReference type="Proteomes" id="UP000002671">
    <property type="component" value="Chromosome"/>
</dbReference>
<evidence type="ECO:0000313" key="1">
    <source>
        <dbReference type="EMBL" id="ACI15326.1"/>
    </source>
</evidence>
<reference evidence="1 2" key="1">
    <citation type="journal article" date="2003" name="Proc. Natl. Acad. Sci. U.S.A.">
        <title>Complete genome sequence of the Q-fever pathogen, Coxiella burnetii.</title>
        <authorList>
            <person name="Seshadri R."/>
            <person name="Paulsen I.T."/>
            <person name="Eisen J.A."/>
            <person name="Read T.D."/>
            <person name="Nelson K.E."/>
            <person name="Nelson W.C."/>
            <person name="Ward N.L."/>
            <person name="Tettelin H."/>
            <person name="Davidsen T.M."/>
            <person name="Beanan M.J."/>
            <person name="Deboy R.T."/>
            <person name="Daugherty S.C."/>
            <person name="Brinkac L.M."/>
            <person name="Madupu R."/>
            <person name="Dodson R.J."/>
            <person name="Khouri H.M."/>
            <person name="Lee K.H."/>
            <person name="Carty H.A."/>
            <person name="Scanlan D."/>
            <person name="Heinzen R.A."/>
            <person name="Thompson H.A."/>
            <person name="Samuel J.E."/>
            <person name="Fraser C.M."/>
            <person name="Heidelberg J.F."/>
        </authorList>
    </citation>
    <scope>NUCLEOTIDE SEQUENCE [LARGE SCALE GENOMIC DNA]</scope>
    <source>
        <strain evidence="2">RSA 493 / Nine Mile phase I</strain>
    </source>
</reference>
<dbReference type="GeneID" id="7065984"/>
<organism evidence="1 2">
    <name type="scientific">Coxiella burnetii (strain RSA 493 / Nine Mile phase I)</name>
    <dbReference type="NCBI Taxonomy" id="227377"/>
    <lineage>
        <taxon>Bacteria</taxon>
        <taxon>Pseudomonadati</taxon>
        <taxon>Pseudomonadota</taxon>
        <taxon>Gammaproteobacteria</taxon>
        <taxon>Legionellales</taxon>
        <taxon>Coxiellaceae</taxon>
        <taxon>Coxiella</taxon>
    </lineage>
</organism>
<evidence type="ECO:0000313" key="2">
    <source>
        <dbReference type="Proteomes" id="UP000002671"/>
    </source>
</evidence>
<dbReference type="HOGENOM" id="CLU_2045768_0_0_6"/>
<dbReference type="PROSITE" id="PS51257">
    <property type="entry name" value="PROKAR_LIPOPROTEIN"/>
    <property type="match status" value="1"/>
</dbReference>
<protein>
    <submittedName>
        <fullName evidence="1">Uncharacterized protein</fullName>
    </submittedName>
</protein>
<dbReference type="KEGG" id="cbu:CBU_1847b"/>
<dbReference type="RefSeq" id="WP_010958484.1">
    <property type="nucleotide sequence ID" value="NC_002971.4"/>
</dbReference>
<keyword evidence="2" id="KW-1185">Reference proteome</keyword>